<evidence type="ECO:0000313" key="1">
    <source>
        <dbReference type="EMBL" id="KAK7679217.1"/>
    </source>
</evidence>
<keyword evidence="2" id="KW-1185">Reference proteome</keyword>
<evidence type="ECO:0008006" key="3">
    <source>
        <dbReference type="Google" id="ProtNLM"/>
    </source>
</evidence>
<dbReference type="Proteomes" id="UP001385951">
    <property type="component" value="Unassembled WGS sequence"/>
</dbReference>
<dbReference type="EMBL" id="JASBNA010000062">
    <property type="protein sequence ID" value="KAK7679217.1"/>
    <property type="molecule type" value="Genomic_DNA"/>
</dbReference>
<gene>
    <name evidence="1" type="ORF">QCA50_017795</name>
</gene>
<reference evidence="1 2" key="1">
    <citation type="submission" date="2022-09" db="EMBL/GenBank/DDBJ databases">
        <authorList>
            <person name="Palmer J.M."/>
        </authorList>
    </citation>
    <scope>NUCLEOTIDE SEQUENCE [LARGE SCALE GENOMIC DNA]</scope>
    <source>
        <strain evidence="1 2">DSM 7382</strain>
    </source>
</reference>
<accession>A0AAW0FIP5</accession>
<dbReference type="AlphaFoldDB" id="A0AAW0FIP5"/>
<comment type="caution">
    <text evidence="1">The sequence shown here is derived from an EMBL/GenBank/DDBJ whole genome shotgun (WGS) entry which is preliminary data.</text>
</comment>
<organism evidence="1 2">
    <name type="scientific">Cerrena zonata</name>
    <dbReference type="NCBI Taxonomy" id="2478898"/>
    <lineage>
        <taxon>Eukaryota</taxon>
        <taxon>Fungi</taxon>
        <taxon>Dikarya</taxon>
        <taxon>Basidiomycota</taxon>
        <taxon>Agaricomycotina</taxon>
        <taxon>Agaricomycetes</taxon>
        <taxon>Polyporales</taxon>
        <taxon>Cerrenaceae</taxon>
        <taxon>Cerrena</taxon>
    </lineage>
</organism>
<name>A0AAW0FIP5_9APHY</name>
<sequence>MDDILLTFLHQLINTLLGLLWWPVRAPWRTRFHSLPNQHVHRYGLSTAHCLQSQSTRYCACAVIYCNDPYNIDLDLGTIVIRSL</sequence>
<protein>
    <recommendedName>
        <fullName evidence="3">Secreted protein</fullName>
    </recommendedName>
</protein>
<evidence type="ECO:0000313" key="2">
    <source>
        <dbReference type="Proteomes" id="UP001385951"/>
    </source>
</evidence>
<proteinExistence type="predicted"/>